<protein>
    <submittedName>
        <fullName evidence="1">Uncharacterized protein</fullName>
    </submittedName>
</protein>
<proteinExistence type="predicted"/>
<dbReference type="OrthoDB" id="286633at2"/>
<dbReference type="Proteomes" id="UP000315010">
    <property type="component" value="Unassembled WGS sequence"/>
</dbReference>
<organism evidence="1 2">
    <name type="scientific">Novipirellula herctigrandis</name>
    <dbReference type="NCBI Taxonomy" id="2527986"/>
    <lineage>
        <taxon>Bacteria</taxon>
        <taxon>Pseudomonadati</taxon>
        <taxon>Planctomycetota</taxon>
        <taxon>Planctomycetia</taxon>
        <taxon>Pirellulales</taxon>
        <taxon>Pirellulaceae</taxon>
        <taxon>Novipirellula</taxon>
    </lineage>
</organism>
<dbReference type="EMBL" id="SJPJ01000001">
    <property type="protein sequence ID" value="TWT81853.1"/>
    <property type="molecule type" value="Genomic_DNA"/>
</dbReference>
<sequence length="269" mass="30458">MDLIKPQGLRLFLLLVFVATFVALSSPTDSAEPLAISESQARDSVQWLATIAMREVPRKYQGDKDWGETKQVWAGVRTRLDGFKIKTHRRYRELEHGRWIQYEIQLPPVNSPTAAKTVVHAVTRSEEDRWKIASTTETPLTFTARIQRWNYGVKWYSVTVSGRLTVSLRLGSSIGFAADYLEVPPALVIDPKVETAELSLVRFEVDRVSHIGGDAAEAWGEVMQEVIVERFVNKQNVRIVSKLNKAIGKNRDDLRFSWSGFFSQVLAAP</sequence>
<evidence type="ECO:0000313" key="2">
    <source>
        <dbReference type="Proteomes" id="UP000315010"/>
    </source>
</evidence>
<accession>A0A5C5Z5K4</accession>
<reference evidence="1 2" key="1">
    <citation type="submission" date="2019-02" db="EMBL/GenBank/DDBJ databases">
        <title>Deep-cultivation of Planctomycetes and their phenomic and genomic characterization uncovers novel biology.</title>
        <authorList>
            <person name="Wiegand S."/>
            <person name="Jogler M."/>
            <person name="Boedeker C."/>
            <person name="Pinto D."/>
            <person name="Vollmers J."/>
            <person name="Rivas-Marin E."/>
            <person name="Kohn T."/>
            <person name="Peeters S.H."/>
            <person name="Heuer A."/>
            <person name="Rast P."/>
            <person name="Oberbeckmann S."/>
            <person name="Bunk B."/>
            <person name="Jeske O."/>
            <person name="Meyerdierks A."/>
            <person name="Storesund J.E."/>
            <person name="Kallscheuer N."/>
            <person name="Luecker S."/>
            <person name="Lage O.M."/>
            <person name="Pohl T."/>
            <person name="Merkel B.J."/>
            <person name="Hornburger P."/>
            <person name="Mueller R.-W."/>
            <person name="Bruemmer F."/>
            <person name="Labrenz M."/>
            <person name="Spormann A.M."/>
            <person name="Op Den Camp H."/>
            <person name="Overmann J."/>
            <person name="Amann R."/>
            <person name="Jetten M.S.M."/>
            <person name="Mascher T."/>
            <person name="Medema M.H."/>
            <person name="Devos D.P."/>
            <person name="Kaster A.-K."/>
            <person name="Ovreas L."/>
            <person name="Rohde M."/>
            <person name="Galperin M.Y."/>
            <person name="Jogler C."/>
        </authorList>
    </citation>
    <scope>NUCLEOTIDE SEQUENCE [LARGE SCALE GENOMIC DNA]</scope>
    <source>
        <strain evidence="1 2">CA13</strain>
    </source>
</reference>
<gene>
    <name evidence="1" type="ORF">CA13_33060</name>
</gene>
<dbReference type="AlphaFoldDB" id="A0A5C5Z5K4"/>
<keyword evidence="2" id="KW-1185">Reference proteome</keyword>
<name>A0A5C5Z5K4_9BACT</name>
<dbReference type="RefSeq" id="WP_146398005.1">
    <property type="nucleotide sequence ID" value="NZ_SJPJ01000001.1"/>
</dbReference>
<evidence type="ECO:0000313" key="1">
    <source>
        <dbReference type="EMBL" id="TWT81853.1"/>
    </source>
</evidence>
<comment type="caution">
    <text evidence="1">The sequence shown here is derived from an EMBL/GenBank/DDBJ whole genome shotgun (WGS) entry which is preliminary data.</text>
</comment>